<sequence length="183" mass="19648">MAAPAPREVAVSAAFRAGQTGLIAPVPAAEAAVGDQRAAHDSSTQLGVPAHVTVLFPFLELAEVDDQVLDELARLVRGHGRFEVAFRAAGRFPGVLWLDPDPDVPFRALTGEVAHRWPQCPPYEGVYDDVVPHLTVAEGDDEVLDAAERVVLPRLPVVTSIAEVRLIGFDGGQWETVARFDLA</sequence>
<dbReference type="InterPro" id="IPR009097">
    <property type="entry name" value="Cyclic_Pdiesterase"/>
</dbReference>
<evidence type="ECO:0000313" key="2">
    <source>
        <dbReference type="Proteomes" id="UP000281708"/>
    </source>
</evidence>
<protein>
    <submittedName>
        <fullName evidence="1">2'-5' RNA ligase family protein</fullName>
    </submittedName>
</protein>
<organism evidence="1 2">
    <name type="scientific">Nocardioides mangrovicus</name>
    <dbReference type="NCBI Taxonomy" id="2478913"/>
    <lineage>
        <taxon>Bacteria</taxon>
        <taxon>Bacillati</taxon>
        <taxon>Actinomycetota</taxon>
        <taxon>Actinomycetes</taxon>
        <taxon>Propionibacteriales</taxon>
        <taxon>Nocardioidaceae</taxon>
        <taxon>Nocardioides</taxon>
    </lineage>
</organism>
<keyword evidence="2" id="KW-1185">Reference proteome</keyword>
<proteinExistence type="predicted"/>
<accession>A0A3L8P680</accession>
<dbReference type="Proteomes" id="UP000281708">
    <property type="component" value="Unassembled WGS sequence"/>
</dbReference>
<name>A0A3L8P680_9ACTN</name>
<reference evidence="1 2" key="1">
    <citation type="submission" date="2018-10" db="EMBL/GenBank/DDBJ databases">
        <title>Marmoricola sp. 4Q3S-7 whole genome shotgun sequence.</title>
        <authorList>
            <person name="Li F."/>
        </authorList>
    </citation>
    <scope>NUCLEOTIDE SEQUENCE [LARGE SCALE GENOMIC DNA]</scope>
    <source>
        <strain evidence="1 2">4Q3S-7</strain>
    </source>
</reference>
<dbReference type="EMBL" id="RDBE01000006">
    <property type="protein sequence ID" value="RLV49948.1"/>
    <property type="molecule type" value="Genomic_DNA"/>
</dbReference>
<dbReference type="AlphaFoldDB" id="A0A3L8P680"/>
<dbReference type="Gene3D" id="3.90.1140.10">
    <property type="entry name" value="Cyclic phosphodiesterase"/>
    <property type="match status" value="1"/>
</dbReference>
<keyword evidence="1" id="KW-0436">Ligase</keyword>
<dbReference type="GO" id="GO:0016874">
    <property type="term" value="F:ligase activity"/>
    <property type="evidence" value="ECO:0007669"/>
    <property type="project" value="UniProtKB-KW"/>
</dbReference>
<gene>
    <name evidence="1" type="ORF">D9V37_08730</name>
</gene>
<dbReference type="SUPFAM" id="SSF55144">
    <property type="entry name" value="LigT-like"/>
    <property type="match status" value="1"/>
</dbReference>
<evidence type="ECO:0000313" key="1">
    <source>
        <dbReference type="EMBL" id="RLV49948.1"/>
    </source>
</evidence>
<dbReference type="Pfam" id="PF13563">
    <property type="entry name" value="2_5_RNA_ligase2"/>
    <property type="match status" value="1"/>
</dbReference>
<comment type="caution">
    <text evidence="1">The sequence shown here is derived from an EMBL/GenBank/DDBJ whole genome shotgun (WGS) entry which is preliminary data.</text>
</comment>